<organism evidence="2 3">
    <name type="scientific">Streptomyces ferrugineus</name>
    <dbReference type="NCBI Taxonomy" id="1413221"/>
    <lineage>
        <taxon>Bacteria</taxon>
        <taxon>Bacillati</taxon>
        <taxon>Actinomycetota</taxon>
        <taxon>Actinomycetes</taxon>
        <taxon>Kitasatosporales</taxon>
        <taxon>Streptomycetaceae</taxon>
        <taxon>Streptomyces</taxon>
    </lineage>
</organism>
<name>A0A7M2SN90_9ACTN</name>
<reference evidence="2 3" key="1">
    <citation type="submission" date="2020-10" db="EMBL/GenBank/DDBJ databases">
        <title>Streptomyces ferrugineus complate genome analysis.</title>
        <authorList>
            <person name="Anwar N."/>
        </authorList>
    </citation>
    <scope>NUCLEOTIDE SEQUENCE [LARGE SCALE GENOMIC DNA]</scope>
    <source>
        <strain evidence="2 3">CCTCC AA2014009</strain>
    </source>
</reference>
<feature type="transmembrane region" description="Helical" evidence="1">
    <location>
        <begin position="212"/>
        <end position="231"/>
    </location>
</feature>
<feature type="transmembrane region" description="Helical" evidence="1">
    <location>
        <begin position="492"/>
        <end position="510"/>
    </location>
</feature>
<feature type="transmembrane region" description="Helical" evidence="1">
    <location>
        <begin position="177"/>
        <end position="200"/>
    </location>
</feature>
<evidence type="ECO:0000313" key="2">
    <source>
        <dbReference type="EMBL" id="QOV37732.1"/>
    </source>
</evidence>
<dbReference type="Proteomes" id="UP000594205">
    <property type="component" value="Chromosome"/>
</dbReference>
<dbReference type="EMBL" id="CP063373">
    <property type="protein sequence ID" value="QOV37732.1"/>
    <property type="molecule type" value="Genomic_DNA"/>
</dbReference>
<accession>A0A7M2SN90</accession>
<keyword evidence="3" id="KW-1185">Reference proteome</keyword>
<feature type="transmembrane region" description="Helical" evidence="1">
    <location>
        <begin position="449"/>
        <end position="472"/>
    </location>
</feature>
<feature type="transmembrane region" description="Helical" evidence="1">
    <location>
        <begin position="272"/>
        <end position="290"/>
    </location>
</feature>
<evidence type="ECO:0000256" key="1">
    <source>
        <dbReference type="SAM" id="Phobius"/>
    </source>
</evidence>
<feature type="transmembrane region" description="Helical" evidence="1">
    <location>
        <begin position="522"/>
        <end position="545"/>
    </location>
</feature>
<proteinExistence type="predicted"/>
<sequence length="556" mass="56517">MTAEATVAAASAPATPERVWRSAAALLEGDLRRRRNRLPGYRGLTPAVRAVLAGAAAVGVLTVGALLWGIGAVFGRVFPVGINGADGAEPVAAACWLGAVVVCVGQVAAARPVQARLLLDPPDRGVLLPWGVPPSAVFGARLIAPGLASAAGTTLVVAVFATPWLTATASGRALLPAVLVTVAGAACAGAAAHVCAMAVLMNTARDRSTGRWILYAVVLGLAVGFFLSPFAGRFAGAASYESITLSLRESVAGMRPGLWDELFAPGHLPHGLLVWALVTALLALAARLLLRSAAHRSTLVPTVATRGAEPRRVSSRRIGLVVKDLLALRRKPAAVTAPFHRLCAAAVGVAALGVGVRLRFGDDVPWAVPVHTWGPALALALFLAVSTVVAQVSGVEAEGRGLEALRQAPLPFGAVLVAKVWACVCAAALPVVPAYLGVLLAAGGAVTPAAVLALPLALVGGGVAMVVTAFVVPEAETFSEDRIVRSGAAETVEGVLAAALVAPGSAGPLLRRLLDVPGGATAQALDAGCALITLSLFMAGLRLLARRDIRFRKAIL</sequence>
<keyword evidence="1" id="KW-1133">Transmembrane helix</keyword>
<keyword evidence="1" id="KW-0812">Transmembrane</keyword>
<feature type="transmembrane region" description="Helical" evidence="1">
    <location>
        <begin position="416"/>
        <end position="443"/>
    </location>
</feature>
<dbReference type="KEGG" id="sfeu:IM697_04735"/>
<feature type="transmembrane region" description="Helical" evidence="1">
    <location>
        <begin position="91"/>
        <end position="110"/>
    </location>
</feature>
<keyword evidence="1" id="KW-0472">Membrane</keyword>
<protein>
    <submittedName>
        <fullName evidence="2">Uncharacterized protein</fullName>
    </submittedName>
</protein>
<feature type="transmembrane region" description="Helical" evidence="1">
    <location>
        <begin position="372"/>
        <end position="395"/>
    </location>
</feature>
<gene>
    <name evidence="2" type="ORF">IM697_04735</name>
</gene>
<feature type="transmembrane region" description="Helical" evidence="1">
    <location>
        <begin position="339"/>
        <end position="360"/>
    </location>
</feature>
<dbReference type="AlphaFoldDB" id="A0A7M2SN90"/>
<dbReference type="RefSeq" id="WP_194045034.1">
    <property type="nucleotide sequence ID" value="NZ_CP063373.1"/>
</dbReference>
<evidence type="ECO:0000313" key="3">
    <source>
        <dbReference type="Proteomes" id="UP000594205"/>
    </source>
</evidence>
<feature type="transmembrane region" description="Helical" evidence="1">
    <location>
        <begin position="142"/>
        <end position="165"/>
    </location>
</feature>
<feature type="transmembrane region" description="Helical" evidence="1">
    <location>
        <begin position="47"/>
        <end position="71"/>
    </location>
</feature>